<feature type="region of interest" description="Disordered" evidence="1">
    <location>
        <begin position="291"/>
        <end position="319"/>
    </location>
</feature>
<feature type="region of interest" description="Disordered" evidence="1">
    <location>
        <begin position="216"/>
        <end position="252"/>
    </location>
</feature>
<evidence type="ECO:0000256" key="1">
    <source>
        <dbReference type="SAM" id="MobiDB-lite"/>
    </source>
</evidence>
<evidence type="ECO:0000313" key="4">
    <source>
        <dbReference type="WBParaSite" id="MhA1_Contig2701.frz3.gene2"/>
    </source>
</evidence>
<evidence type="ECO:0000256" key="2">
    <source>
        <dbReference type="SAM" id="Phobius"/>
    </source>
</evidence>
<keyword evidence="2" id="KW-0812">Transmembrane</keyword>
<sequence length="448" mass="51711">MSFILFKFSIELEIYSKSKIILEQWPWLLLRFNFHSSKWQKALICGYLPSLMLFACALLAQWKRRKIQIFVLIGVIISLILLQNIHYQLSKNISFNFSTKLNLMDLWIAGIFVHLICLVSIDLAFPARRVIIFKQKIMRKRSFKNNNIPIESREIDNELIVSKGERSQRRRIIINNLNNSISPNNYSSPLLSTFSRKIGAQQQKFPKSIGRQLRSTFFPSSSSPNNSLLHHYVSSPRLSGNQQKQQKSPLLLNSKRRIISVLPNSISSSPSSPYNSTKGITSYNQMIRTSSVPPFKASSSSANMDNNTKSWPEGEEDINDERRQQAITQLLNEMERIRNNNDGVNCDEESFQTNKYIQSFYQQQPPSLPINQQKQEFLRVPPPPPPSQPPNVTQYLQQQQRQYSFKYPQNSTNQYKIGKVQQFSGDDDEEEEELGRIEGGGLGMPRQK</sequence>
<proteinExistence type="predicted"/>
<name>A0A1I8BKK8_MELHA</name>
<dbReference type="AlphaFoldDB" id="A0A1I8BKK8"/>
<dbReference type="Proteomes" id="UP000095281">
    <property type="component" value="Unplaced"/>
</dbReference>
<feature type="compositionally biased region" description="Pro residues" evidence="1">
    <location>
        <begin position="380"/>
        <end position="389"/>
    </location>
</feature>
<feature type="transmembrane region" description="Helical" evidence="2">
    <location>
        <begin position="67"/>
        <end position="86"/>
    </location>
</feature>
<feature type="compositionally biased region" description="Low complexity" evidence="1">
    <location>
        <begin position="291"/>
        <end position="302"/>
    </location>
</feature>
<evidence type="ECO:0000313" key="3">
    <source>
        <dbReference type="Proteomes" id="UP000095281"/>
    </source>
</evidence>
<keyword evidence="3" id="KW-1185">Reference proteome</keyword>
<organism evidence="3 4">
    <name type="scientific">Meloidogyne hapla</name>
    <name type="common">Root-knot nematode worm</name>
    <dbReference type="NCBI Taxonomy" id="6305"/>
    <lineage>
        <taxon>Eukaryota</taxon>
        <taxon>Metazoa</taxon>
        <taxon>Ecdysozoa</taxon>
        <taxon>Nematoda</taxon>
        <taxon>Chromadorea</taxon>
        <taxon>Rhabditida</taxon>
        <taxon>Tylenchina</taxon>
        <taxon>Tylenchomorpha</taxon>
        <taxon>Tylenchoidea</taxon>
        <taxon>Meloidogynidae</taxon>
        <taxon>Meloidogyninae</taxon>
        <taxon>Meloidogyne</taxon>
    </lineage>
</organism>
<feature type="region of interest" description="Disordered" evidence="1">
    <location>
        <begin position="421"/>
        <end position="448"/>
    </location>
</feature>
<feature type="compositionally biased region" description="Low complexity" evidence="1">
    <location>
        <begin position="217"/>
        <end position="231"/>
    </location>
</feature>
<keyword evidence="2" id="KW-0472">Membrane</keyword>
<feature type="compositionally biased region" description="Gly residues" evidence="1">
    <location>
        <begin position="437"/>
        <end position="448"/>
    </location>
</feature>
<keyword evidence="2" id="KW-1133">Transmembrane helix</keyword>
<feature type="region of interest" description="Disordered" evidence="1">
    <location>
        <begin position="377"/>
        <end position="400"/>
    </location>
</feature>
<feature type="compositionally biased region" description="Polar residues" evidence="1">
    <location>
        <begin position="236"/>
        <end position="248"/>
    </location>
</feature>
<protein>
    <submittedName>
        <fullName evidence="4">Uncharacterized protein</fullName>
    </submittedName>
</protein>
<feature type="transmembrane region" description="Helical" evidence="2">
    <location>
        <begin position="39"/>
        <end position="60"/>
    </location>
</feature>
<feature type="transmembrane region" description="Helical" evidence="2">
    <location>
        <begin position="106"/>
        <end position="131"/>
    </location>
</feature>
<reference evidence="4" key="1">
    <citation type="submission" date="2016-11" db="UniProtKB">
        <authorList>
            <consortium name="WormBaseParasite"/>
        </authorList>
    </citation>
    <scope>IDENTIFICATION</scope>
</reference>
<dbReference type="WBParaSite" id="MhA1_Contig2701.frz3.gene2">
    <property type="protein sequence ID" value="MhA1_Contig2701.frz3.gene2"/>
    <property type="gene ID" value="MhA1_Contig2701.frz3.gene2"/>
</dbReference>
<accession>A0A1I8BKK8</accession>